<protein>
    <submittedName>
        <fullName evidence="2">DNA mismatch repair protein</fullName>
    </submittedName>
</protein>
<evidence type="ECO:0000256" key="1">
    <source>
        <dbReference type="SAM" id="MobiDB-lite"/>
    </source>
</evidence>
<evidence type="ECO:0000313" key="2">
    <source>
        <dbReference type="EMBL" id="GEM10296.1"/>
    </source>
</evidence>
<dbReference type="EMBL" id="BJWK01000010">
    <property type="protein sequence ID" value="GEM10296.1"/>
    <property type="molecule type" value="Genomic_DNA"/>
</dbReference>
<dbReference type="OrthoDB" id="2521082at2759"/>
<dbReference type="AlphaFoldDB" id="A0A511KKB1"/>
<sequence>MSLRRQSFDPANPLKAGQRNLEEEEGKADEPMEVTDPADEINETYVESDGGIKRHKPLGMPVAAEYATSPPSTKVIFLTGAGPVMADKRGVRKFRSLIEHCIGLGGGPDPTEEELEELESMTMWNTLRDNTFWAGMAGARVVADNTDGRPPPSRL</sequence>
<organism evidence="2 3">
    <name type="scientific">Rhodotorula toruloides</name>
    <name type="common">Yeast</name>
    <name type="synonym">Rhodosporidium toruloides</name>
    <dbReference type="NCBI Taxonomy" id="5286"/>
    <lineage>
        <taxon>Eukaryota</taxon>
        <taxon>Fungi</taxon>
        <taxon>Dikarya</taxon>
        <taxon>Basidiomycota</taxon>
        <taxon>Pucciniomycotina</taxon>
        <taxon>Microbotryomycetes</taxon>
        <taxon>Sporidiobolales</taxon>
        <taxon>Sporidiobolaceae</taxon>
        <taxon>Rhodotorula</taxon>
    </lineage>
</organism>
<accession>A0A511KKB1</accession>
<reference evidence="2 3" key="1">
    <citation type="submission" date="2019-07" db="EMBL/GenBank/DDBJ databases">
        <title>Rhodotorula toruloides NBRC10032 genome sequencing.</title>
        <authorList>
            <person name="Shida Y."/>
            <person name="Takaku H."/>
            <person name="Ogasawara W."/>
            <person name="Mori K."/>
        </authorList>
    </citation>
    <scope>NUCLEOTIDE SEQUENCE [LARGE SCALE GENOMIC DNA]</scope>
    <source>
        <strain evidence="2 3">NBRC10032</strain>
    </source>
</reference>
<evidence type="ECO:0000313" key="3">
    <source>
        <dbReference type="Proteomes" id="UP000321518"/>
    </source>
</evidence>
<feature type="compositionally biased region" description="Acidic residues" evidence="1">
    <location>
        <begin position="22"/>
        <end position="39"/>
    </location>
</feature>
<gene>
    <name evidence="2" type="ORF">Rt10032_c10g4313</name>
</gene>
<comment type="caution">
    <text evidence="2">The sequence shown here is derived from an EMBL/GenBank/DDBJ whole genome shotgun (WGS) entry which is preliminary data.</text>
</comment>
<dbReference type="Proteomes" id="UP000321518">
    <property type="component" value="Unassembled WGS sequence"/>
</dbReference>
<proteinExistence type="predicted"/>
<name>A0A511KKB1_RHOTO</name>
<feature type="region of interest" description="Disordered" evidence="1">
    <location>
        <begin position="1"/>
        <end position="39"/>
    </location>
</feature>